<dbReference type="Proteomes" id="UP001156398">
    <property type="component" value="Unassembled WGS sequence"/>
</dbReference>
<reference evidence="1 2" key="1">
    <citation type="submission" date="2023-05" db="EMBL/GenBank/DDBJ databases">
        <title>Streptantibioticus silvisoli sp. nov., acidotolerant actinomycetes 1 from pine litter.</title>
        <authorList>
            <person name="Swiecimska M."/>
            <person name="Golinska P."/>
            <person name="Sangal V."/>
            <person name="Wachnowicz B."/>
            <person name="Goodfellow M."/>
        </authorList>
    </citation>
    <scope>NUCLEOTIDE SEQUENCE [LARGE SCALE GENOMIC DNA]</scope>
    <source>
        <strain evidence="1 2">SL54</strain>
    </source>
</reference>
<protein>
    <submittedName>
        <fullName evidence="1">Uncharacterized protein</fullName>
    </submittedName>
</protein>
<evidence type="ECO:0000313" key="2">
    <source>
        <dbReference type="Proteomes" id="UP001156398"/>
    </source>
</evidence>
<dbReference type="EMBL" id="JAAGKO020000040">
    <property type="protein sequence ID" value="MDI5965769.1"/>
    <property type="molecule type" value="Genomic_DNA"/>
</dbReference>
<proteinExistence type="predicted"/>
<keyword evidence="2" id="KW-1185">Reference proteome</keyword>
<gene>
    <name evidence="1" type="ORF">POF43_024085</name>
</gene>
<dbReference type="Pfam" id="PF21848">
    <property type="entry name" value="DUF6907"/>
    <property type="match status" value="1"/>
</dbReference>
<evidence type="ECO:0000313" key="1">
    <source>
        <dbReference type="EMBL" id="MDI5965769.1"/>
    </source>
</evidence>
<dbReference type="RefSeq" id="WP_271322071.1">
    <property type="nucleotide sequence ID" value="NZ_JAAGKO020000040.1"/>
</dbReference>
<dbReference type="InterPro" id="IPR054202">
    <property type="entry name" value="DUF6907"/>
</dbReference>
<comment type="caution">
    <text evidence="1">The sequence shown here is derived from an EMBL/GenBank/DDBJ whole genome shotgun (WGS) entry which is preliminary data.</text>
</comment>
<organism evidence="1 2">
    <name type="scientific">Streptantibioticus silvisoli</name>
    <dbReference type="NCBI Taxonomy" id="2705255"/>
    <lineage>
        <taxon>Bacteria</taxon>
        <taxon>Bacillati</taxon>
        <taxon>Actinomycetota</taxon>
        <taxon>Actinomycetes</taxon>
        <taxon>Kitasatosporales</taxon>
        <taxon>Streptomycetaceae</taxon>
        <taxon>Streptantibioticus</taxon>
    </lineage>
</organism>
<sequence length="135" mass="14321">MSTLASSVQGGVYKSAPAPASLVPGATPPLSHPTPCPSWCRHRFRPLGHHFGPSSTAHFSLQQVLANPDPLPGDLPVLLRAEVTRLDEGGELGEPVMFVQGETDIELDAAGADMLIADMEAFVAKLRVLRGQMDV</sequence>
<accession>A0ABT6W512</accession>
<name>A0ABT6W512_9ACTN</name>